<accession>A0A0F9L0D7</accession>
<comment type="caution">
    <text evidence="1">The sequence shown here is derived from an EMBL/GenBank/DDBJ whole genome shotgun (WGS) entry which is preliminary data.</text>
</comment>
<name>A0A0F9L0D7_9ZZZZ</name>
<evidence type="ECO:0000313" key="1">
    <source>
        <dbReference type="EMBL" id="KKM27648.1"/>
    </source>
</evidence>
<dbReference type="AlphaFoldDB" id="A0A0F9L0D7"/>
<reference evidence="1" key="1">
    <citation type="journal article" date="2015" name="Nature">
        <title>Complex archaea that bridge the gap between prokaryotes and eukaryotes.</title>
        <authorList>
            <person name="Spang A."/>
            <person name="Saw J.H."/>
            <person name="Jorgensen S.L."/>
            <person name="Zaremba-Niedzwiedzka K."/>
            <person name="Martijn J."/>
            <person name="Lind A.E."/>
            <person name="van Eijk R."/>
            <person name="Schleper C."/>
            <person name="Guy L."/>
            <person name="Ettema T.J."/>
        </authorList>
    </citation>
    <scope>NUCLEOTIDE SEQUENCE</scope>
</reference>
<feature type="non-terminal residue" evidence="1">
    <location>
        <position position="1"/>
    </location>
</feature>
<dbReference type="EMBL" id="LAZR01012284">
    <property type="protein sequence ID" value="KKM27648.1"/>
    <property type="molecule type" value="Genomic_DNA"/>
</dbReference>
<proteinExistence type="predicted"/>
<sequence length="98" mass="10333">AMVQVIGDPEVIHRGMMRSVLDDVTAADIGMGMDELRGLAADRDEALFASRLASAAYLGHAFGRDGDLLAESYLYTATDGAWHLTPPTDGDAAPATPQ</sequence>
<gene>
    <name evidence="1" type="ORF">LCGC14_1572740</name>
</gene>
<organism evidence="1">
    <name type="scientific">marine sediment metagenome</name>
    <dbReference type="NCBI Taxonomy" id="412755"/>
    <lineage>
        <taxon>unclassified sequences</taxon>
        <taxon>metagenomes</taxon>
        <taxon>ecological metagenomes</taxon>
    </lineage>
</organism>
<protein>
    <submittedName>
        <fullName evidence="1">Uncharacterized protein</fullName>
    </submittedName>
</protein>